<evidence type="ECO:0000256" key="4">
    <source>
        <dbReference type="ARBA" id="ARBA00022617"/>
    </source>
</evidence>
<name>A0ABD2Y7Z9_9GENT</name>
<protein>
    <recommendedName>
        <fullName evidence="14">Cytochrome P450</fullName>
    </recommendedName>
</protein>
<evidence type="ECO:0000313" key="12">
    <source>
        <dbReference type="EMBL" id="KAL3503601.1"/>
    </source>
</evidence>
<comment type="similarity">
    <text evidence="3">Belongs to the cytochrome P450 family.</text>
</comment>
<dbReference type="EMBL" id="JBJUIK010000015">
    <property type="protein sequence ID" value="KAL3503601.1"/>
    <property type="molecule type" value="Genomic_DNA"/>
</dbReference>
<comment type="cofactor">
    <cofactor evidence="1">
        <name>heme</name>
        <dbReference type="ChEBI" id="CHEBI:30413"/>
    </cofactor>
</comment>
<evidence type="ECO:0000256" key="11">
    <source>
        <dbReference type="ARBA" id="ARBA00023136"/>
    </source>
</evidence>
<evidence type="ECO:0000256" key="9">
    <source>
        <dbReference type="ARBA" id="ARBA00023004"/>
    </source>
</evidence>
<dbReference type="InterPro" id="IPR052306">
    <property type="entry name" value="CYP450_71D"/>
</dbReference>
<proteinExistence type="inferred from homology"/>
<evidence type="ECO:0000256" key="8">
    <source>
        <dbReference type="ARBA" id="ARBA00023002"/>
    </source>
</evidence>
<comment type="caution">
    <text evidence="12">The sequence shown here is derived from an EMBL/GenBank/DDBJ whole genome shotgun (WGS) entry which is preliminary data.</text>
</comment>
<dbReference type="PANTHER" id="PTHR47953:SF19">
    <property type="entry name" value="OS06G0641600 PROTEIN"/>
    <property type="match status" value="1"/>
</dbReference>
<keyword evidence="7" id="KW-1133">Transmembrane helix</keyword>
<keyword evidence="9" id="KW-0408">Iron</keyword>
<keyword evidence="13" id="KW-1185">Reference proteome</keyword>
<keyword evidence="11" id="KW-0472">Membrane</keyword>
<evidence type="ECO:0000256" key="2">
    <source>
        <dbReference type="ARBA" id="ARBA00004167"/>
    </source>
</evidence>
<keyword evidence="5" id="KW-0812">Transmembrane</keyword>
<keyword evidence="4" id="KW-0349">Heme</keyword>
<reference evidence="12 13" key="1">
    <citation type="submission" date="2024-11" db="EMBL/GenBank/DDBJ databases">
        <title>A near-complete genome assembly of Cinchona calisaya.</title>
        <authorList>
            <person name="Lian D.C."/>
            <person name="Zhao X.W."/>
            <person name="Wei L."/>
        </authorList>
    </citation>
    <scope>NUCLEOTIDE SEQUENCE [LARGE SCALE GENOMIC DNA]</scope>
    <source>
        <tissue evidence="12">Nenye</tissue>
    </source>
</reference>
<keyword evidence="8" id="KW-0560">Oxidoreductase</keyword>
<sequence length="116" mass="13177">MHAVKETMKLASGFNIADIYPSIKFIHLISGVKPKLERLHTEVDKMLEEIINDHRIGSNTNVSDEPEGHKDLVDVLLKYHEDENLDFLPTVGNAKAVLLVNDLYLVLLFCEPDSYM</sequence>
<dbReference type="SUPFAM" id="SSF48264">
    <property type="entry name" value="Cytochrome P450"/>
    <property type="match status" value="1"/>
</dbReference>
<dbReference type="GO" id="GO:0004497">
    <property type="term" value="F:monooxygenase activity"/>
    <property type="evidence" value="ECO:0007669"/>
    <property type="project" value="UniProtKB-KW"/>
</dbReference>
<evidence type="ECO:0000256" key="3">
    <source>
        <dbReference type="ARBA" id="ARBA00010617"/>
    </source>
</evidence>
<keyword evidence="6" id="KW-0479">Metal-binding</keyword>
<dbReference type="GO" id="GO:0016020">
    <property type="term" value="C:membrane"/>
    <property type="evidence" value="ECO:0007669"/>
    <property type="project" value="UniProtKB-SubCell"/>
</dbReference>
<evidence type="ECO:0000313" key="13">
    <source>
        <dbReference type="Proteomes" id="UP001630127"/>
    </source>
</evidence>
<dbReference type="GO" id="GO:0046872">
    <property type="term" value="F:metal ion binding"/>
    <property type="evidence" value="ECO:0007669"/>
    <property type="project" value="UniProtKB-KW"/>
</dbReference>
<evidence type="ECO:0000256" key="1">
    <source>
        <dbReference type="ARBA" id="ARBA00001971"/>
    </source>
</evidence>
<dbReference type="PANTHER" id="PTHR47953">
    <property type="entry name" value="OS08G0105600 PROTEIN"/>
    <property type="match status" value="1"/>
</dbReference>
<dbReference type="Proteomes" id="UP001630127">
    <property type="component" value="Unassembled WGS sequence"/>
</dbReference>
<organism evidence="12 13">
    <name type="scientific">Cinchona calisaya</name>
    <dbReference type="NCBI Taxonomy" id="153742"/>
    <lineage>
        <taxon>Eukaryota</taxon>
        <taxon>Viridiplantae</taxon>
        <taxon>Streptophyta</taxon>
        <taxon>Embryophyta</taxon>
        <taxon>Tracheophyta</taxon>
        <taxon>Spermatophyta</taxon>
        <taxon>Magnoliopsida</taxon>
        <taxon>eudicotyledons</taxon>
        <taxon>Gunneridae</taxon>
        <taxon>Pentapetalae</taxon>
        <taxon>asterids</taxon>
        <taxon>lamiids</taxon>
        <taxon>Gentianales</taxon>
        <taxon>Rubiaceae</taxon>
        <taxon>Cinchonoideae</taxon>
        <taxon>Cinchoneae</taxon>
        <taxon>Cinchona</taxon>
    </lineage>
</organism>
<evidence type="ECO:0008006" key="14">
    <source>
        <dbReference type="Google" id="ProtNLM"/>
    </source>
</evidence>
<dbReference type="InterPro" id="IPR036396">
    <property type="entry name" value="Cyt_P450_sf"/>
</dbReference>
<evidence type="ECO:0000256" key="10">
    <source>
        <dbReference type="ARBA" id="ARBA00023033"/>
    </source>
</evidence>
<dbReference type="AlphaFoldDB" id="A0ABD2Y7Z9"/>
<evidence type="ECO:0000256" key="6">
    <source>
        <dbReference type="ARBA" id="ARBA00022723"/>
    </source>
</evidence>
<comment type="subcellular location">
    <subcellularLocation>
        <location evidence="2">Membrane</location>
        <topology evidence="2">Single-pass membrane protein</topology>
    </subcellularLocation>
</comment>
<keyword evidence="10" id="KW-0503">Monooxygenase</keyword>
<dbReference type="Gene3D" id="1.10.630.10">
    <property type="entry name" value="Cytochrome P450"/>
    <property type="match status" value="1"/>
</dbReference>
<evidence type="ECO:0000256" key="5">
    <source>
        <dbReference type="ARBA" id="ARBA00022692"/>
    </source>
</evidence>
<gene>
    <name evidence="12" type="ORF">ACH5RR_038050</name>
</gene>
<evidence type="ECO:0000256" key="7">
    <source>
        <dbReference type="ARBA" id="ARBA00022989"/>
    </source>
</evidence>
<accession>A0ABD2Y7Z9</accession>